<dbReference type="EMBL" id="MN739016">
    <property type="protein sequence ID" value="QHT35282.1"/>
    <property type="molecule type" value="Genomic_DNA"/>
</dbReference>
<reference evidence="1" key="1">
    <citation type="journal article" date="2020" name="Nature">
        <title>Giant virus diversity and host interactions through global metagenomics.</title>
        <authorList>
            <person name="Schulz F."/>
            <person name="Roux S."/>
            <person name="Paez-Espino D."/>
            <person name="Jungbluth S."/>
            <person name="Walsh D.A."/>
            <person name="Denef V.J."/>
            <person name="McMahon K.D."/>
            <person name="Konstantinidis K.T."/>
            <person name="Eloe-Fadrosh E.A."/>
            <person name="Kyrpides N.C."/>
            <person name="Woyke T."/>
        </authorList>
    </citation>
    <scope>NUCLEOTIDE SEQUENCE</scope>
    <source>
        <strain evidence="1">GVMAG-M-3300009180-1</strain>
    </source>
</reference>
<name>A0A6C0F2I3_9ZZZZ</name>
<accession>A0A6C0F2I3</accession>
<protein>
    <submittedName>
        <fullName evidence="1">Uncharacterized protein</fullName>
    </submittedName>
</protein>
<dbReference type="AlphaFoldDB" id="A0A6C0F2I3"/>
<evidence type="ECO:0000313" key="1">
    <source>
        <dbReference type="EMBL" id="QHT35282.1"/>
    </source>
</evidence>
<organism evidence="1">
    <name type="scientific">viral metagenome</name>
    <dbReference type="NCBI Taxonomy" id="1070528"/>
    <lineage>
        <taxon>unclassified sequences</taxon>
        <taxon>metagenomes</taxon>
        <taxon>organismal metagenomes</taxon>
    </lineage>
</organism>
<proteinExistence type="predicted"/>
<sequence>MDKRLNKRIETYVVEFKDHVRDKVNELGIDKDKANELVQFVYDYERLVLTKEDFSKRKRVKNSIPGTNRCSARRASGEQCTRRRKVDCEFCGTHFKGAPHGLMTNDDQPTAQQKYNLDISSEDINGIIYHVDKFNNVYNTEDILKNVENPRVVGTYKNGVVTYL</sequence>